<name>A0AAU9IKH5_9CILI</name>
<protein>
    <submittedName>
        <fullName evidence="3">Uncharacterized protein</fullName>
    </submittedName>
</protein>
<sequence length="629" mass="72731">MFEYSEYSQNKKLTFANKIDSYSRWIPSPVSEDSDPELVRCISRLSDPEYAEEAAGEKIVSLMLSLERSSMICEDFRSNEFRKAEELKNLLFKKGNQPQFEFKQKLNTNTDCSNIKINCSIADLYKLLEDIEKFIDLVESSTSSSNIISIGSKSLYIYVENKGIIFPEKQTLTKLANNLINKEKENKPFNASQARSYIRQLENEVEELRMQIIIPKEMVDFGKALQNSIIFSHNNIDELLESKNPECDRKLEKLMIPKPNMCSYSNLENETKKLIKSRKTTHKLNEEAKWMASEADIIKKEYQAKIDQLKKQQEQINSQSTILKAKTRDLDKERASFESQKTKLLKEKEELITQYRDLEDQKKSLEREKEELNNKKQNFNSNLSISIDANVLMPNGRRFPGVIREHSRTPSGALCREHSRTPSGILRQHTRTPSNLSNASESNYRAPTPSTRSYANSSVMLFENPIEDEMEELKAEIAELEERMKNPRENTDALHTRLNHSQTQLANLRSKKAINCSQSNISFKHRMLAFGQHAQGITKKRGKSRTKSFNMTLDGPLGENSFENPNFCETPHTSRKATFDCQNESFSTNETIRRDSIMRDSRSTNNLKIHSKPGITTSYQERKFDNIYY</sequence>
<evidence type="ECO:0000313" key="3">
    <source>
        <dbReference type="EMBL" id="CAG9313747.1"/>
    </source>
</evidence>
<reference evidence="3" key="1">
    <citation type="submission" date="2021-09" db="EMBL/GenBank/DDBJ databases">
        <authorList>
            <consortium name="AG Swart"/>
            <person name="Singh M."/>
            <person name="Singh A."/>
            <person name="Seah K."/>
            <person name="Emmerich C."/>
        </authorList>
    </citation>
    <scope>NUCLEOTIDE SEQUENCE</scope>
    <source>
        <strain evidence="3">ATCC30299</strain>
    </source>
</reference>
<dbReference type="Proteomes" id="UP001162131">
    <property type="component" value="Unassembled WGS sequence"/>
</dbReference>
<dbReference type="AlphaFoldDB" id="A0AAU9IKH5"/>
<keyword evidence="4" id="KW-1185">Reference proteome</keyword>
<evidence type="ECO:0000313" key="4">
    <source>
        <dbReference type="Proteomes" id="UP001162131"/>
    </source>
</evidence>
<evidence type="ECO:0000256" key="2">
    <source>
        <dbReference type="SAM" id="MobiDB-lite"/>
    </source>
</evidence>
<dbReference type="EMBL" id="CAJZBQ010000011">
    <property type="protein sequence ID" value="CAG9313747.1"/>
    <property type="molecule type" value="Genomic_DNA"/>
</dbReference>
<keyword evidence="1" id="KW-0175">Coiled coil</keyword>
<organism evidence="3 4">
    <name type="scientific">Blepharisma stoltei</name>
    <dbReference type="NCBI Taxonomy" id="1481888"/>
    <lineage>
        <taxon>Eukaryota</taxon>
        <taxon>Sar</taxon>
        <taxon>Alveolata</taxon>
        <taxon>Ciliophora</taxon>
        <taxon>Postciliodesmatophora</taxon>
        <taxon>Heterotrichea</taxon>
        <taxon>Heterotrichida</taxon>
        <taxon>Blepharismidae</taxon>
        <taxon>Blepharisma</taxon>
    </lineage>
</organism>
<feature type="region of interest" description="Disordered" evidence="2">
    <location>
        <begin position="407"/>
        <end position="451"/>
    </location>
</feature>
<feature type="compositionally biased region" description="Polar residues" evidence="2">
    <location>
        <begin position="431"/>
        <end position="451"/>
    </location>
</feature>
<feature type="coiled-coil region" evidence="1">
    <location>
        <begin position="292"/>
        <end position="382"/>
    </location>
</feature>
<proteinExistence type="predicted"/>
<accession>A0AAU9IKH5</accession>
<feature type="coiled-coil region" evidence="1">
    <location>
        <begin position="463"/>
        <end position="490"/>
    </location>
</feature>
<gene>
    <name evidence="3" type="ORF">BSTOLATCC_MIC9552</name>
</gene>
<comment type="caution">
    <text evidence="3">The sequence shown here is derived from an EMBL/GenBank/DDBJ whole genome shotgun (WGS) entry which is preliminary data.</text>
</comment>
<evidence type="ECO:0000256" key="1">
    <source>
        <dbReference type="SAM" id="Coils"/>
    </source>
</evidence>